<feature type="region of interest" description="Disordered" evidence="1">
    <location>
        <begin position="1"/>
        <end position="23"/>
    </location>
</feature>
<feature type="compositionally biased region" description="Basic residues" evidence="1">
    <location>
        <begin position="1"/>
        <end position="12"/>
    </location>
</feature>
<name>A0A1Z5KH04_FISSO</name>
<evidence type="ECO:0000313" key="2">
    <source>
        <dbReference type="EMBL" id="GAX25583.1"/>
    </source>
</evidence>
<accession>A0A1Z5KH04</accession>
<dbReference type="InParanoid" id="A0A1Z5KH04"/>
<protein>
    <submittedName>
        <fullName evidence="2">Uncharacterized protein</fullName>
    </submittedName>
</protein>
<keyword evidence="3" id="KW-1185">Reference proteome</keyword>
<evidence type="ECO:0000313" key="3">
    <source>
        <dbReference type="Proteomes" id="UP000198406"/>
    </source>
</evidence>
<proteinExistence type="predicted"/>
<sequence length="121" mass="13987">MPNTKRRHKKGKEKQPNQPPAPQLFQRLKSMFPAKTISPAPSDGGYHLQYKEATLSFHNWMAKAWPALRMTAVDDYRRGVDFIVEHNMKLYLQNEEVPHWIVAPPDILASLAVSIYDCEKK</sequence>
<gene>
    <name evidence="2" type="ORF">FisN_28Hu052</name>
</gene>
<evidence type="ECO:0000256" key="1">
    <source>
        <dbReference type="SAM" id="MobiDB-lite"/>
    </source>
</evidence>
<dbReference type="Proteomes" id="UP000198406">
    <property type="component" value="Unassembled WGS sequence"/>
</dbReference>
<dbReference type="AlphaFoldDB" id="A0A1Z5KH04"/>
<reference evidence="2 3" key="1">
    <citation type="journal article" date="2015" name="Plant Cell">
        <title>Oil accumulation by the oleaginous diatom Fistulifera solaris as revealed by the genome and transcriptome.</title>
        <authorList>
            <person name="Tanaka T."/>
            <person name="Maeda Y."/>
            <person name="Veluchamy A."/>
            <person name="Tanaka M."/>
            <person name="Abida H."/>
            <person name="Marechal E."/>
            <person name="Bowler C."/>
            <person name="Muto M."/>
            <person name="Sunaga Y."/>
            <person name="Tanaka M."/>
            <person name="Yoshino T."/>
            <person name="Taniguchi T."/>
            <person name="Fukuda Y."/>
            <person name="Nemoto M."/>
            <person name="Matsumoto M."/>
            <person name="Wong P.S."/>
            <person name="Aburatani S."/>
            <person name="Fujibuchi W."/>
        </authorList>
    </citation>
    <scope>NUCLEOTIDE SEQUENCE [LARGE SCALE GENOMIC DNA]</scope>
    <source>
        <strain evidence="2 3">JPCC DA0580</strain>
    </source>
</reference>
<comment type="caution">
    <text evidence="2">The sequence shown here is derived from an EMBL/GenBank/DDBJ whole genome shotgun (WGS) entry which is preliminary data.</text>
</comment>
<dbReference type="EMBL" id="BDSP01000228">
    <property type="protein sequence ID" value="GAX25583.1"/>
    <property type="molecule type" value="Genomic_DNA"/>
</dbReference>
<organism evidence="2 3">
    <name type="scientific">Fistulifera solaris</name>
    <name type="common">Oleaginous diatom</name>
    <dbReference type="NCBI Taxonomy" id="1519565"/>
    <lineage>
        <taxon>Eukaryota</taxon>
        <taxon>Sar</taxon>
        <taxon>Stramenopiles</taxon>
        <taxon>Ochrophyta</taxon>
        <taxon>Bacillariophyta</taxon>
        <taxon>Bacillariophyceae</taxon>
        <taxon>Bacillariophycidae</taxon>
        <taxon>Naviculales</taxon>
        <taxon>Naviculaceae</taxon>
        <taxon>Fistulifera</taxon>
    </lineage>
</organism>